<feature type="transmembrane region" description="Helical" evidence="7">
    <location>
        <begin position="197"/>
        <end position="217"/>
    </location>
</feature>
<keyword evidence="6 7" id="KW-0472">Membrane</keyword>
<feature type="transmembrane region" description="Helical" evidence="7">
    <location>
        <begin position="93"/>
        <end position="111"/>
    </location>
</feature>
<keyword evidence="5 7" id="KW-1133">Transmembrane helix</keyword>
<comment type="caution">
    <text evidence="9">The sequence shown here is derived from an EMBL/GenBank/DDBJ whole genome shotgun (WGS) entry which is preliminary data.</text>
</comment>
<dbReference type="Pfam" id="PF07690">
    <property type="entry name" value="MFS_1"/>
    <property type="match status" value="1"/>
</dbReference>
<dbReference type="Proteomes" id="UP001142400">
    <property type="component" value="Unassembled WGS sequence"/>
</dbReference>
<organism evidence="9 10">
    <name type="scientific">Streptomyces malaysiensis subsp. samsunensis</name>
    <dbReference type="NCBI Taxonomy" id="459658"/>
    <lineage>
        <taxon>Bacteria</taxon>
        <taxon>Bacillati</taxon>
        <taxon>Actinomycetota</taxon>
        <taxon>Actinomycetes</taxon>
        <taxon>Kitasatosporales</taxon>
        <taxon>Streptomycetaceae</taxon>
        <taxon>Streptomyces</taxon>
        <taxon>Streptomyces violaceusniger group</taxon>
    </lineage>
</organism>
<gene>
    <name evidence="9" type="ORF">NQU54_46710</name>
</gene>
<dbReference type="GO" id="GO:0005886">
    <property type="term" value="C:plasma membrane"/>
    <property type="evidence" value="ECO:0007669"/>
    <property type="project" value="UniProtKB-SubCell"/>
</dbReference>
<evidence type="ECO:0000256" key="4">
    <source>
        <dbReference type="ARBA" id="ARBA00022692"/>
    </source>
</evidence>
<dbReference type="Gene3D" id="1.20.1250.20">
    <property type="entry name" value="MFS general substrate transporter like domains"/>
    <property type="match status" value="2"/>
</dbReference>
<dbReference type="InterPro" id="IPR036259">
    <property type="entry name" value="MFS_trans_sf"/>
</dbReference>
<keyword evidence="4 7" id="KW-0812">Transmembrane</keyword>
<keyword evidence="3" id="KW-1003">Cell membrane</keyword>
<feature type="transmembrane region" description="Helical" evidence="7">
    <location>
        <begin position="383"/>
        <end position="401"/>
    </location>
</feature>
<protein>
    <submittedName>
        <fullName evidence="9">MFS transporter</fullName>
    </submittedName>
</protein>
<accession>A0A9X2M6F7</accession>
<evidence type="ECO:0000256" key="2">
    <source>
        <dbReference type="ARBA" id="ARBA00022448"/>
    </source>
</evidence>
<sequence>MSTSRRATRPEGLRPEARRAIRGGFFGFFVDMFDIYLPIVVLAPALIYFTPAHLSSGTKGVITGSVFAATLLGRPIGAFVFGHLADRIGRKRVTTIALTGFGTATLLMGALPGYQHWGLTSIALLIVLRFIDGIFLGGEYTAASPLAMEYSPKHKRGLYGGIIQAGYPMAFFSISLLALGLLTAMPAGTLNSAYVQWGWRIPFVIGGLMAWGLAIYYKGKVEESEAFTASKKSATTRTVSPLRELFTGDSRKDFLQVFVLMSGFWLSVQPTAAVLPALLRDPIGLSYTKATLTLVITYILTTGSIIGGGVLSQRIGRRRFLIWSGVVVAVATPIFYGLAVGLRPGFAGTTALTVATTVCGFACWGVATTYVNERFRTGVRASGFGLGYSLAVIIPSFYAYFQAALDLVMPIQYTGIPLLVLGGILVVIGGAWGPETRDVDFGVPVPAATPARTGVRLA</sequence>
<dbReference type="PANTHER" id="PTHR43045">
    <property type="entry name" value="SHIKIMATE TRANSPORTER"/>
    <property type="match status" value="1"/>
</dbReference>
<dbReference type="AlphaFoldDB" id="A0A9X2M6F7"/>
<proteinExistence type="predicted"/>
<dbReference type="EMBL" id="JANIIC010000121">
    <property type="protein sequence ID" value="MCQ8836297.1"/>
    <property type="molecule type" value="Genomic_DNA"/>
</dbReference>
<dbReference type="InterPro" id="IPR005829">
    <property type="entry name" value="Sugar_transporter_CS"/>
</dbReference>
<evidence type="ECO:0000256" key="7">
    <source>
        <dbReference type="SAM" id="Phobius"/>
    </source>
</evidence>
<feature type="transmembrane region" description="Helical" evidence="7">
    <location>
        <begin position="158"/>
        <end position="185"/>
    </location>
</feature>
<feature type="transmembrane region" description="Helical" evidence="7">
    <location>
        <begin position="291"/>
        <end position="311"/>
    </location>
</feature>
<dbReference type="PROSITE" id="PS50850">
    <property type="entry name" value="MFS"/>
    <property type="match status" value="1"/>
</dbReference>
<dbReference type="SUPFAM" id="SSF103473">
    <property type="entry name" value="MFS general substrate transporter"/>
    <property type="match status" value="1"/>
</dbReference>
<comment type="subcellular location">
    <subcellularLocation>
        <location evidence="1">Cell membrane</location>
        <topology evidence="1">Multi-pass membrane protein</topology>
    </subcellularLocation>
</comment>
<dbReference type="PROSITE" id="PS00217">
    <property type="entry name" value="SUGAR_TRANSPORT_2"/>
    <property type="match status" value="1"/>
</dbReference>
<evidence type="ECO:0000313" key="10">
    <source>
        <dbReference type="Proteomes" id="UP001142400"/>
    </source>
</evidence>
<feature type="transmembrane region" description="Helical" evidence="7">
    <location>
        <begin position="257"/>
        <end position="279"/>
    </location>
</feature>
<keyword evidence="10" id="KW-1185">Reference proteome</keyword>
<reference evidence="9" key="1">
    <citation type="submission" date="2022-06" db="EMBL/GenBank/DDBJ databases">
        <title>WGS of actinobacteria.</title>
        <authorList>
            <person name="Thawai C."/>
        </authorList>
    </citation>
    <scope>NUCLEOTIDE SEQUENCE</scope>
    <source>
        <strain evidence="9">DSM 42010</strain>
    </source>
</reference>
<feature type="transmembrane region" description="Helical" evidence="7">
    <location>
        <begin position="61"/>
        <end position="81"/>
    </location>
</feature>
<feature type="transmembrane region" description="Helical" evidence="7">
    <location>
        <begin position="21"/>
        <end position="49"/>
    </location>
</feature>
<feature type="transmembrane region" description="Helical" evidence="7">
    <location>
        <begin position="117"/>
        <end position="137"/>
    </location>
</feature>
<dbReference type="InterPro" id="IPR011701">
    <property type="entry name" value="MFS"/>
</dbReference>
<dbReference type="GO" id="GO:0022857">
    <property type="term" value="F:transmembrane transporter activity"/>
    <property type="evidence" value="ECO:0007669"/>
    <property type="project" value="InterPro"/>
</dbReference>
<dbReference type="PANTHER" id="PTHR43045:SF4">
    <property type="entry name" value="TRANSPORTER YDFJ-RELATED"/>
    <property type="match status" value="1"/>
</dbReference>
<evidence type="ECO:0000256" key="5">
    <source>
        <dbReference type="ARBA" id="ARBA00022989"/>
    </source>
</evidence>
<feature type="transmembrane region" description="Helical" evidence="7">
    <location>
        <begin position="320"/>
        <end position="339"/>
    </location>
</feature>
<name>A0A9X2M6F7_STRMQ</name>
<evidence type="ECO:0000256" key="1">
    <source>
        <dbReference type="ARBA" id="ARBA00004651"/>
    </source>
</evidence>
<evidence type="ECO:0000256" key="3">
    <source>
        <dbReference type="ARBA" id="ARBA00022475"/>
    </source>
</evidence>
<evidence type="ECO:0000313" key="9">
    <source>
        <dbReference type="EMBL" id="MCQ8836297.1"/>
    </source>
</evidence>
<feature type="domain" description="Major facilitator superfamily (MFS) profile" evidence="8">
    <location>
        <begin position="20"/>
        <end position="437"/>
    </location>
</feature>
<dbReference type="InterPro" id="IPR020846">
    <property type="entry name" value="MFS_dom"/>
</dbReference>
<evidence type="ECO:0000259" key="8">
    <source>
        <dbReference type="PROSITE" id="PS50850"/>
    </source>
</evidence>
<feature type="transmembrane region" description="Helical" evidence="7">
    <location>
        <begin position="351"/>
        <end position="371"/>
    </location>
</feature>
<feature type="transmembrane region" description="Helical" evidence="7">
    <location>
        <begin position="413"/>
        <end position="432"/>
    </location>
</feature>
<evidence type="ECO:0000256" key="6">
    <source>
        <dbReference type="ARBA" id="ARBA00023136"/>
    </source>
</evidence>
<dbReference type="RefSeq" id="WP_257636351.1">
    <property type="nucleotide sequence ID" value="NZ_JANIIC010000121.1"/>
</dbReference>
<keyword evidence="2" id="KW-0813">Transport</keyword>